<gene>
    <name evidence="11" type="ORF">EHV23_13175</name>
</gene>
<dbReference type="PANTHER" id="PTHR23063:SF52">
    <property type="entry name" value="LYSOPHOSPHATIDYLCHOLINE ACYLTRANSFERASE"/>
    <property type="match status" value="1"/>
</dbReference>
<dbReference type="GO" id="GO:0016020">
    <property type="term" value="C:membrane"/>
    <property type="evidence" value="ECO:0007669"/>
    <property type="project" value="UniProtKB-SubCell"/>
</dbReference>
<dbReference type="Proteomes" id="UP000270261">
    <property type="component" value="Unassembled WGS sequence"/>
</dbReference>
<evidence type="ECO:0000256" key="7">
    <source>
        <dbReference type="ARBA" id="ARBA00023315"/>
    </source>
</evidence>
<name>A0A3R8MST2_9BURK</name>
<reference evidence="11 12" key="1">
    <citation type="submission" date="2018-11" db="EMBL/GenBank/DDBJ databases">
        <title>Genome sequencing of Lautropia sp. KCOM 2505 (= ChDC F240).</title>
        <authorList>
            <person name="Kook J.-K."/>
            <person name="Park S.-N."/>
            <person name="Lim Y.K."/>
        </authorList>
    </citation>
    <scope>NUCLEOTIDE SEQUENCE [LARGE SCALE GENOMIC DNA]</scope>
    <source>
        <strain evidence="11 12">KCOM 2505</strain>
    </source>
</reference>
<evidence type="ECO:0000256" key="2">
    <source>
        <dbReference type="ARBA" id="ARBA00022679"/>
    </source>
</evidence>
<dbReference type="EMBL" id="RRUE01000002">
    <property type="protein sequence ID" value="RRN44274.1"/>
    <property type="molecule type" value="Genomic_DNA"/>
</dbReference>
<dbReference type="SUPFAM" id="SSF69593">
    <property type="entry name" value="Glycerol-3-phosphate (1)-acyltransferase"/>
    <property type="match status" value="1"/>
</dbReference>
<evidence type="ECO:0000256" key="6">
    <source>
        <dbReference type="ARBA" id="ARBA00023136"/>
    </source>
</evidence>
<keyword evidence="4 9" id="KW-1133">Transmembrane helix</keyword>
<protein>
    <submittedName>
        <fullName evidence="11">1-acyl-sn-glycerol-3-phosphate acyltransferase</fullName>
    </submittedName>
</protein>
<comment type="subcellular location">
    <subcellularLocation>
        <location evidence="1">Membrane</location>
    </subcellularLocation>
</comment>
<evidence type="ECO:0000256" key="5">
    <source>
        <dbReference type="ARBA" id="ARBA00023098"/>
    </source>
</evidence>
<dbReference type="PANTHER" id="PTHR23063">
    <property type="entry name" value="PHOSPHOLIPID ACYLTRANSFERASE"/>
    <property type="match status" value="1"/>
</dbReference>
<dbReference type="InterPro" id="IPR002123">
    <property type="entry name" value="Plipid/glycerol_acylTrfase"/>
</dbReference>
<evidence type="ECO:0000256" key="8">
    <source>
        <dbReference type="SAM" id="MobiDB-lite"/>
    </source>
</evidence>
<dbReference type="GO" id="GO:0016746">
    <property type="term" value="F:acyltransferase activity"/>
    <property type="evidence" value="ECO:0007669"/>
    <property type="project" value="UniProtKB-KW"/>
</dbReference>
<evidence type="ECO:0000256" key="1">
    <source>
        <dbReference type="ARBA" id="ARBA00004370"/>
    </source>
</evidence>
<dbReference type="Pfam" id="PF01553">
    <property type="entry name" value="Acyltransferase"/>
    <property type="match status" value="1"/>
</dbReference>
<keyword evidence="7 11" id="KW-0012">Acyltransferase</keyword>
<organism evidence="11 12">
    <name type="scientific">Lautropia dentalis</name>
    <dbReference type="NCBI Taxonomy" id="2490857"/>
    <lineage>
        <taxon>Bacteria</taxon>
        <taxon>Pseudomonadati</taxon>
        <taxon>Pseudomonadota</taxon>
        <taxon>Betaproteobacteria</taxon>
        <taxon>Burkholderiales</taxon>
        <taxon>Burkholderiaceae</taxon>
        <taxon>Lautropia</taxon>
    </lineage>
</organism>
<comment type="caution">
    <text evidence="11">The sequence shown here is derived from an EMBL/GenBank/DDBJ whole genome shotgun (WGS) entry which is preliminary data.</text>
</comment>
<accession>A0A3R8MST2</accession>
<sequence>MGRYILCREGGPTPVLASLQHCPGEWPMGLLRRLYRLPLLFVLLVLGLLALVLIQPWLPMGGRRAMVRGWSRALLGVCGVTVHEEWGGEGTVPGSENDPVSDHADGPAVAPSPAQRPAMAATQPAATLAALAPGRMIVANHVSWLDVFAINSRATSAFVAKAEIREWPVVGWLVSLAGTVYIRRGDTKAVPDVIVQMQERLRTGFPVALFPEATTHVGPTLRKFHGKLLQAAIDEQADILPVGLQYRYADGTPAEAAWYVGDTTFVQSFWQVLGASGIGVRMVVMAPLGTVGEEKGALAARARERVCVGLGLPLMPGESS</sequence>
<feature type="transmembrane region" description="Helical" evidence="9">
    <location>
        <begin position="37"/>
        <end position="58"/>
    </location>
</feature>
<evidence type="ECO:0000313" key="12">
    <source>
        <dbReference type="Proteomes" id="UP000270261"/>
    </source>
</evidence>
<keyword evidence="6 9" id="KW-0472">Membrane</keyword>
<dbReference type="AlphaFoldDB" id="A0A3R8MST2"/>
<dbReference type="GO" id="GO:0006629">
    <property type="term" value="P:lipid metabolic process"/>
    <property type="evidence" value="ECO:0007669"/>
    <property type="project" value="UniProtKB-KW"/>
</dbReference>
<proteinExistence type="predicted"/>
<keyword evidence="12" id="KW-1185">Reference proteome</keyword>
<feature type="domain" description="Phospholipid/glycerol acyltransferase" evidence="10">
    <location>
        <begin position="135"/>
        <end position="247"/>
    </location>
</feature>
<evidence type="ECO:0000256" key="3">
    <source>
        <dbReference type="ARBA" id="ARBA00022692"/>
    </source>
</evidence>
<dbReference type="CDD" id="cd07989">
    <property type="entry name" value="LPLAT_AGPAT-like"/>
    <property type="match status" value="1"/>
</dbReference>
<keyword evidence="5" id="KW-0443">Lipid metabolism</keyword>
<evidence type="ECO:0000256" key="4">
    <source>
        <dbReference type="ARBA" id="ARBA00022989"/>
    </source>
</evidence>
<feature type="region of interest" description="Disordered" evidence="8">
    <location>
        <begin position="88"/>
        <end position="117"/>
    </location>
</feature>
<evidence type="ECO:0000259" key="10">
    <source>
        <dbReference type="SMART" id="SM00563"/>
    </source>
</evidence>
<dbReference type="SMART" id="SM00563">
    <property type="entry name" value="PlsC"/>
    <property type="match status" value="1"/>
</dbReference>
<evidence type="ECO:0000313" key="11">
    <source>
        <dbReference type="EMBL" id="RRN44274.1"/>
    </source>
</evidence>
<keyword evidence="3 9" id="KW-0812">Transmembrane</keyword>
<keyword evidence="2 11" id="KW-0808">Transferase</keyword>
<evidence type="ECO:0000256" key="9">
    <source>
        <dbReference type="SAM" id="Phobius"/>
    </source>
</evidence>